<name>A0A9D4T7A4_RHISA</name>
<evidence type="ECO:0000313" key="1">
    <source>
        <dbReference type="EMBL" id="KAH7976089.1"/>
    </source>
</evidence>
<dbReference type="InterPro" id="IPR032675">
    <property type="entry name" value="LRR_dom_sf"/>
</dbReference>
<accession>A0A9D4T7A4</accession>
<dbReference type="OrthoDB" id="6511109at2759"/>
<dbReference type="EMBL" id="JABSTV010001246">
    <property type="protein sequence ID" value="KAH7976089.1"/>
    <property type="molecule type" value="Genomic_DNA"/>
</dbReference>
<gene>
    <name evidence="1" type="ORF">HPB52_008630</name>
</gene>
<sequence>MYIYNDDMTLSLAIAEFLRSTTTLQRLEVRADNAVLVHPDGQNPCWNVILESLSQNRSLRRLDAALCGMGTRDAGDLADSVKRNTCIRRLYLDHMLKANATAFFRRLSKDIEENYRLTAVDYNGHIDEDAVSDWLAVEATTWRNCGLVARAARIKQASHFDRYVTRAVDRVSRYPALLDEVARSAKLDQAELAVLVRDRLRQIRSIDGFMRVAGVVKERVICHPTDDGRTQLDDLNEDCWGHVLRYLATDDVKYGAVQANNG</sequence>
<dbReference type="SUPFAM" id="SSF52047">
    <property type="entry name" value="RNI-like"/>
    <property type="match status" value="1"/>
</dbReference>
<dbReference type="VEuPathDB" id="VectorBase:RSAN_049191"/>
<proteinExistence type="predicted"/>
<evidence type="ECO:0000313" key="2">
    <source>
        <dbReference type="Proteomes" id="UP000821837"/>
    </source>
</evidence>
<comment type="caution">
    <text evidence="1">The sequence shown here is derived from an EMBL/GenBank/DDBJ whole genome shotgun (WGS) entry which is preliminary data.</text>
</comment>
<keyword evidence="2" id="KW-1185">Reference proteome</keyword>
<protein>
    <submittedName>
        <fullName evidence="1">Uncharacterized protein</fullName>
    </submittedName>
</protein>
<reference evidence="1" key="1">
    <citation type="journal article" date="2020" name="Cell">
        <title>Large-Scale Comparative Analyses of Tick Genomes Elucidate Their Genetic Diversity and Vector Capacities.</title>
        <authorList>
            <consortium name="Tick Genome and Microbiome Consortium (TIGMIC)"/>
            <person name="Jia N."/>
            <person name="Wang J."/>
            <person name="Shi W."/>
            <person name="Du L."/>
            <person name="Sun Y."/>
            <person name="Zhan W."/>
            <person name="Jiang J.F."/>
            <person name="Wang Q."/>
            <person name="Zhang B."/>
            <person name="Ji P."/>
            <person name="Bell-Sakyi L."/>
            <person name="Cui X.M."/>
            <person name="Yuan T.T."/>
            <person name="Jiang B.G."/>
            <person name="Yang W.F."/>
            <person name="Lam T.T."/>
            <person name="Chang Q.C."/>
            <person name="Ding S.J."/>
            <person name="Wang X.J."/>
            <person name="Zhu J.G."/>
            <person name="Ruan X.D."/>
            <person name="Zhao L."/>
            <person name="Wei J.T."/>
            <person name="Ye R.Z."/>
            <person name="Que T.C."/>
            <person name="Du C.H."/>
            <person name="Zhou Y.H."/>
            <person name="Cheng J.X."/>
            <person name="Dai P.F."/>
            <person name="Guo W.B."/>
            <person name="Han X.H."/>
            <person name="Huang E.J."/>
            <person name="Li L.F."/>
            <person name="Wei W."/>
            <person name="Gao Y.C."/>
            <person name="Liu J.Z."/>
            <person name="Shao H.Z."/>
            <person name="Wang X."/>
            <person name="Wang C.C."/>
            <person name="Yang T.C."/>
            <person name="Huo Q.B."/>
            <person name="Li W."/>
            <person name="Chen H.Y."/>
            <person name="Chen S.E."/>
            <person name="Zhou L.G."/>
            <person name="Ni X.B."/>
            <person name="Tian J.H."/>
            <person name="Sheng Y."/>
            <person name="Liu T."/>
            <person name="Pan Y.S."/>
            <person name="Xia L.Y."/>
            <person name="Li J."/>
            <person name="Zhao F."/>
            <person name="Cao W.C."/>
        </authorList>
    </citation>
    <scope>NUCLEOTIDE SEQUENCE</scope>
    <source>
        <strain evidence="1">Rsan-2018</strain>
    </source>
</reference>
<dbReference type="Gene3D" id="3.80.10.10">
    <property type="entry name" value="Ribonuclease Inhibitor"/>
    <property type="match status" value="1"/>
</dbReference>
<dbReference type="Proteomes" id="UP000821837">
    <property type="component" value="Chromosome 10"/>
</dbReference>
<reference evidence="1" key="2">
    <citation type="submission" date="2021-09" db="EMBL/GenBank/DDBJ databases">
        <authorList>
            <person name="Jia N."/>
            <person name="Wang J."/>
            <person name="Shi W."/>
            <person name="Du L."/>
            <person name="Sun Y."/>
            <person name="Zhan W."/>
            <person name="Jiang J."/>
            <person name="Wang Q."/>
            <person name="Zhang B."/>
            <person name="Ji P."/>
            <person name="Sakyi L.B."/>
            <person name="Cui X."/>
            <person name="Yuan T."/>
            <person name="Jiang B."/>
            <person name="Yang W."/>
            <person name="Lam T.T.-Y."/>
            <person name="Chang Q."/>
            <person name="Ding S."/>
            <person name="Wang X."/>
            <person name="Zhu J."/>
            <person name="Ruan X."/>
            <person name="Zhao L."/>
            <person name="Wei J."/>
            <person name="Que T."/>
            <person name="Du C."/>
            <person name="Cheng J."/>
            <person name="Dai P."/>
            <person name="Han X."/>
            <person name="Huang E."/>
            <person name="Gao Y."/>
            <person name="Liu J."/>
            <person name="Shao H."/>
            <person name="Ye R."/>
            <person name="Li L."/>
            <person name="Wei W."/>
            <person name="Wang X."/>
            <person name="Wang C."/>
            <person name="Huo Q."/>
            <person name="Li W."/>
            <person name="Guo W."/>
            <person name="Chen H."/>
            <person name="Chen S."/>
            <person name="Zhou L."/>
            <person name="Zhou L."/>
            <person name="Ni X."/>
            <person name="Tian J."/>
            <person name="Zhou Y."/>
            <person name="Sheng Y."/>
            <person name="Liu T."/>
            <person name="Pan Y."/>
            <person name="Xia L."/>
            <person name="Li J."/>
            <person name="Zhao F."/>
            <person name="Cao W."/>
        </authorList>
    </citation>
    <scope>NUCLEOTIDE SEQUENCE</scope>
    <source>
        <strain evidence="1">Rsan-2018</strain>
        <tissue evidence="1">Larvae</tissue>
    </source>
</reference>
<organism evidence="1 2">
    <name type="scientific">Rhipicephalus sanguineus</name>
    <name type="common">Brown dog tick</name>
    <name type="synonym">Ixodes sanguineus</name>
    <dbReference type="NCBI Taxonomy" id="34632"/>
    <lineage>
        <taxon>Eukaryota</taxon>
        <taxon>Metazoa</taxon>
        <taxon>Ecdysozoa</taxon>
        <taxon>Arthropoda</taxon>
        <taxon>Chelicerata</taxon>
        <taxon>Arachnida</taxon>
        <taxon>Acari</taxon>
        <taxon>Parasitiformes</taxon>
        <taxon>Ixodida</taxon>
        <taxon>Ixodoidea</taxon>
        <taxon>Ixodidae</taxon>
        <taxon>Rhipicephalinae</taxon>
        <taxon>Rhipicephalus</taxon>
        <taxon>Rhipicephalus</taxon>
    </lineage>
</organism>
<dbReference type="AlphaFoldDB" id="A0A9D4T7A4"/>